<feature type="chain" id="PRO_5002999990" description="Sel1 repeat protein" evidence="1">
    <location>
        <begin position="21"/>
        <end position="226"/>
    </location>
</feature>
<protein>
    <recommendedName>
        <fullName evidence="4">Sel1 repeat protein</fullName>
    </recommendedName>
</protein>
<dbReference type="RefSeq" id="WP_005763363.1">
    <property type="nucleotide sequence ID" value="NZ_GG704811.1"/>
</dbReference>
<gene>
    <name evidence="2" type="ORF">HMPREF0621_0577</name>
</gene>
<dbReference type="InterPro" id="IPR011990">
    <property type="entry name" value="TPR-like_helical_dom_sf"/>
</dbReference>
<dbReference type="STRING" id="667128.HMPREF0621_0577"/>
<dbReference type="SUPFAM" id="SSF81901">
    <property type="entry name" value="HCP-like"/>
    <property type="match status" value="1"/>
</dbReference>
<evidence type="ECO:0008006" key="4">
    <source>
        <dbReference type="Google" id="ProtNLM"/>
    </source>
</evidence>
<proteinExistence type="predicted"/>
<keyword evidence="3" id="KW-1185">Reference proteome</keyword>
<dbReference type="HOGENOM" id="CLU_1223789_0_0_6"/>
<organism evidence="2 3">
    <name type="scientific">Pasteurella dagmatis ATCC 43325</name>
    <dbReference type="NCBI Taxonomy" id="667128"/>
    <lineage>
        <taxon>Bacteria</taxon>
        <taxon>Pseudomonadati</taxon>
        <taxon>Pseudomonadota</taxon>
        <taxon>Gammaproteobacteria</taxon>
        <taxon>Pasteurellales</taxon>
        <taxon>Pasteurellaceae</taxon>
        <taxon>Pasteurella</taxon>
    </lineage>
</organism>
<evidence type="ECO:0000313" key="2">
    <source>
        <dbReference type="EMBL" id="EEX50990.1"/>
    </source>
</evidence>
<sequence length="226" mass="25773">MWKKCGLFLLSFTLSNVAYSLDYTEAQRELLAEAKKGNAEAQYNLALSLETTTDYAHLLESDFIYWLEKAAKQNYGTAVDLLDDIHAEYDPKEIIKFSPYNTQSIIDEVHNLEKDTPKNYALITSKIKKAAELGNEYALSQLTWMYGDKELAKKYGVKFSTIQACTLAIYNNRIYGDIDKEDMEYLCSGDILNRADWELAQKLAEKTADKIVENPTALFSILETLK</sequence>
<dbReference type="EMBL" id="ACZR01000005">
    <property type="protein sequence ID" value="EEX50990.1"/>
    <property type="molecule type" value="Genomic_DNA"/>
</dbReference>
<dbReference type="AlphaFoldDB" id="C9PNK3"/>
<dbReference type="Gene3D" id="1.25.40.10">
    <property type="entry name" value="Tetratricopeptide repeat domain"/>
    <property type="match status" value="1"/>
</dbReference>
<dbReference type="OrthoDB" id="5906522at2"/>
<feature type="signal peptide" evidence="1">
    <location>
        <begin position="1"/>
        <end position="20"/>
    </location>
</feature>
<reference evidence="2 3" key="1">
    <citation type="submission" date="2009-10" db="EMBL/GenBank/DDBJ databases">
        <authorList>
            <person name="Muzny D."/>
            <person name="Qin X."/>
            <person name="Deng J."/>
            <person name="Jiang H."/>
            <person name="Liu Y."/>
            <person name="Qu J."/>
            <person name="Song X.-Z."/>
            <person name="Zhang L."/>
            <person name="Thornton R."/>
            <person name="Coyle M."/>
            <person name="Francisco L."/>
            <person name="Jackson L."/>
            <person name="Javaid M."/>
            <person name="Korchina V."/>
            <person name="Kovar C."/>
            <person name="Mata R."/>
            <person name="Mathew T."/>
            <person name="Ngo R."/>
            <person name="Nguyen L."/>
            <person name="Nguyen N."/>
            <person name="Okwuonu G."/>
            <person name="Ongeri F."/>
            <person name="Pham C."/>
            <person name="Simmons D."/>
            <person name="Wilczek-Boney K."/>
            <person name="Hale W."/>
            <person name="Jakkamsetti A."/>
            <person name="Pham P."/>
            <person name="Ruth R."/>
            <person name="San Lucas F."/>
            <person name="Warren J."/>
            <person name="Zhang J."/>
            <person name="Zhao Z."/>
            <person name="Zhou C."/>
            <person name="Zhu D."/>
            <person name="Lee S."/>
            <person name="Bess C."/>
            <person name="Blankenburg K."/>
            <person name="Forbes L."/>
            <person name="Fu Q."/>
            <person name="Gubbala S."/>
            <person name="Hirani K."/>
            <person name="Jayaseelan J.C."/>
            <person name="Lara F."/>
            <person name="Munidasa M."/>
            <person name="Palculict T."/>
            <person name="Patil S."/>
            <person name="Pu L.-L."/>
            <person name="Saada N."/>
            <person name="Tang L."/>
            <person name="Weissenberger G."/>
            <person name="Zhu Y."/>
            <person name="Hemphill L."/>
            <person name="Shang Y."/>
            <person name="Youmans B."/>
            <person name="Ayvaz T."/>
            <person name="Ross M."/>
            <person name="Santibanez J."/>
            <person name="Aqrawi P."/>
            <person name="Gross S."/>
            <person name="Joshi V."/>
            <person name="Fowler G."/>
            <person name="Nazareth L."/>
            <person name="Reid J."/>
            <person name="Worley K."/>
            <person name="Petrosino J."/>
            <person name="Highlander S."/>
            <person name="Gibbs R."/>
        </authorList>
    </citation>
    <scope>NUCLEOTIDE SEQUENCE [LARGE SCALE GENOMIC DNA]</scope>
    <source>
        <strain evidence="2 3">ATCC 43325</strain>
    </source>
</reference>
<evidence type="ECO:0000256" key="1">
    <source>
        <dbReference type="SAM" id="SignalP"/>
    </source>
</evidence>
<dbReference type="Proteomes" id="UP000005519">
    <property type="component" value="Unassembled WGS sequence"/>
</dbReference>
<accession>C9PNK3</accession>
<evidence type="ECO:0000313" key="3">
    <source>
        <dbReference type="Proteomes" id="UP000005519"/>
    </source>
</evidence>
<comment type="caution">
    <text evidence="2">The sequence shown here is derived from an EMBL/GenBank/DDBJ whole genome shotgun (WGS) entry which is preliminary data.</text>
</comment>
<name>C9PNK3_9PAST</name>
<keyword evidence="1" id="KW-0732">Signal</keyword>